<dbReference type="EMBL" id="JAKIKS010000046">
    <property type="protein sequence ID" value="MCL1125342.1"/>
    <property type="molecule type" value="Genomic_DNA"/>
</dbReference>
<dbReference type="NCBIfam" id="NF040521">
    <property type="entry name" value="C45_proenzyme"/>
    <property type="match status" value="1"/>
</dbReference>
<keyword evidence="3" id="KW-1185">Reference proteome</keyword>
<dbReference type="GO" id="GO:0016746">
    <property type="term" value="F:acyltransferase activity"/>
    <property type="evidence" value="ECO:0007669"/>
    <property type="project" value="UniProtKB-KW"/>
</dbReference>
<dbReference type="Pfam" id="PF03417">
    <property type="entry name" value="AAT"/>
    <property type="match status" value="1"/>
</dbReference>
<organism evidence="2 3">
    <name type="scientific">Shewanella surugensis</name>
    <dbReference type="NCBI Taxonomy" id="212020"/>
    <lineage>
        <taxon>Bacteria</taxon>
        <taxon>Pseudomonadati</taxon>
        <taxon>Pseudomonadota</taxon>
        <taxon>Gammaproteobacteria</taxon>
        <taxon>Alteromonadales</taxon>
        <taxon>Shewanellaceae</taxon>
        <taxon>Shewanella</taxon>
    </lineage>
</organism>
<name>A0ABT0LCB2_9GAMM</name>
<sequence>MNPNRAKRFQFIDEDKPSVKWLAFYNEAKGSYKQWFLKEGELNRPSFMSCKNALQEHMPELLPLWEHLLALTKADDIDARLLSFYCPTPYVSGGSQAVWMRYNPVLVKNFDNSPELFEARILKSCWDQTQVIASTDGLWGVLDGMNEHGLSVSWSFGGRSRTGKGFSISIILRYILEYCKTTEEAVAVLRRIPVNLTYNVTLLDANFNIKTVELSPFIAPIVSHIPLAVNHQGGFELSNYAMFSNSHERKQELIEKLYDPLVTIDSFINAFEYAPLFSTDYDHGLGTLYTAIYNPQLKAMEFRWPYYIKQYQSFNNFEEKELWITY</sequence>
<evidence type="ECO:0000313" key="2">
    <source>
        <dbReference type="EMBL" id="MCL1125342.1"/>
    </source>
</evidence>
<evidence type="ECO:0000259" key="1">
    <source>
        <dbReference type="Pfam" id="PF03417"/>
    </source>
</evidence>
<dbReference type="InterPro" id="IPR047794">
    <property type="entry name" value="C45_proenzyme-like"/>
</dbReference>
<accession>A0ABT0LCB2</accession>
<reference evidence="2 3" key="1">
    <citation type="submission" date="2022-01" db="EMBL/GenBank/DDBJ databases">
        <title>Whole genome-based taxonomy of the Shewanellaceae.</title>
        <authorList>
            <person name="Martin-Rodriguez A.J."/>
        </authorList>
    </citation>
    <scope>NUCLEOTIDE SEQUENCE [LARGE SCALE GENOMIC DNA]</scope>
    <source>
        <strain evidence="2 3">DSM 17177</strain>
    </source>
</reference>
<dbReference type="InterPro" id="IPR029055">
    <property type="entry name" value="Ntn_hydrolases_N"/>
</dbReference>
<proteinExistence type="predicted"/>
<dbReference type="InterPro" id="IPR005079">
    <property type="entry name" value="Peptidase_C45_hydrolase"/>
</dbReference>
<evidence type="ECO:0000313" key="3">
    <source>
        <dbReference type="Proteomes" id="UP001203423"/>
    </source>
</evidence>
<dbReference type="RefSeq" id="WP_248940657.1">
    <property type="nucleotide sequence ID" value="NZ_JAKIKS010000046.1"/>
</dbReference>
<dbReference type="Proteomes" id="UP001203423">
    <property type="component" value="Unassembled WGS sequence"/>
</dbReference>
<dbReference type="SUPFAM" id="SSF56235">
    <property type="entry name" value="N-terminal nucleophile aminohydrolases (Ntn hydrolases)"/>
    <property type="match status" value="1"/>
</dbReference>
<gene>
    <name evidence="2" type="ORF">L2764_12850</name>
</gene>
<keyword evidence="2" id="KW-0808">Transferase</keyword>
<keyword evidence="2" id="KW-0012">Acyltransferase</keyword>
<comment type="caution">
    <text evidence="2">The sequence shown here is derived from an EMBL/GenBank/DDBJ whole genome shotgun (WGS) entry which is preliminary data.</text>
</comment>
<feature type="domain" description="Peptidase C45 hydrolase" evidence="1">
    <location>
        <begin position="104"/>
        <end position="304"/>
    </location>
</feature>
<dbReference type="Gene3D" id="3.60.60.10">
    <property type="entry name" value="Penicillin V Acylase, Chain A"/>
    <property type="match status" value="1"/>
</dbReference>
<protein>
    <submittedName>
        <fullName evidence="2">C45 family autoproteolytic acyltransferase/hydrolase</fullName>
    </submittedName>
</protein>